<dbReference type="PANTHER" id="PTHR43265">
    <property type="entry name" value="ESTERASE ESTD"/>
    <property type="match status" value="1"/>
</dbReference>
<name>A0A511T9T3_MYXFU</name>
<reference evidence="3 6" key="2">
    <citation type="submission" date="2019-07" db="EMBL/GenBank/DDBJ databases">
        <title>Whole genome shotgun sequence of Myxococcus fulvus NBRC 100333.</title>
        <authorList>
            <person name="Hosoyama A."/>
            <person name="Uohara A."/>
            <person name="Ohji S."/>
            <person name="Ichikawa N."/>
        </authorList>
    </citation>
    <scope>NUCLEOTIDE SEQUENCE [LARGE SCALE GENOMIC DNA]</scope>
    <source>
        <strain evidence="3 6">NBRC 100333</strain>
    </source>
</reference>
<dbReference type="STRING" id="1334629.MFUL124B02_41040"/>
<evidence type="ECO:0000313" key="5">
    <source>
        <dbReference type="Proteomes" id="UP000183760"/>
    </source>
</evidence>
<feature type="domain" description="Dienelactone hydrolase" evidence="2">
    <location>
        <begin position="126"/>
        <end position="239"/>
    </location>
</feature>
<dbReference type="EMBL" id="FOIB01000012">
    <property type="protein sequence ID" value="SEU37477.1"/>
    <property type="molecule type" value="Genomic_DNA"/>
</dbReference>
<accession>A0A511T9T3</accession>
<sequence>MSRLGVRVVVVLGLVLVGSGAWAAGPTVPFEGVWRRPDGGGLVRVAGDGTAPFLMDFASRRRWRLEPREPGVWVLGGSRPEARVTWRQSELVLAGVAVEPMTLSSVPVRTEAMTVSVEGAELPATLWLRPTGEPRNAVVMLHDAGRGSREALEPYPALLVEYGFAVLTYDARGAGLKARDDEGRANDAALQPGLKAQGDDGLAAVRLLRQRLGPSVRVGLMGFGHGAWAAVGASARAPEEVGFLILISGGAGAVWKQEQHRMRNEGRRRGLTGPELVDLTEFLDVLHDARLYADGGEARARKTLDFHLQRAKRKRWLAVTPLSSLGDVTVERFLELQRPLWRDVLSYDAAEDLPRVRGPVLALLGERDETTPAALTARALTQGLSKRTGANHRPQVTVIRGADHALAVARREAPAVETMSENALRTLTAWLITLEVQ</sequence>
<organism evidence="3 6">
    <name type="scientific">Myxococcus fulvus</name>
    <dbReference type="NCBI Taxonomy" id="33"/>
    <lineage>
        <taxon>Bacteria</taxon>
        <taxon>Pseudomonadati</taxon>
        <taxon>Myxococcota</taxon>
        <taxon>Myxococcia</taxon>
        <taxon>Myxococcales</taxon>
        <taxon>Cystobacterineae</taxon>
        <taxon>Myxococcaceae</taxon>
        <taxon>Myxococcus</taxon>
    </lineage>
</organism>
<dbReference type="GO" id="GO:0052689">
    <property type="term" value="F:carboxylic ester hydrolase activity"/>
    <property type="evidence" value="ECO:0007669"/>
    <property type="project" value="TreeGrafter"/>
</dbReference>
<dbReference type="EMBL" id="BJXR01000040">
    <property type="protein sequence ID" value="GEN10837.1"/>
    <property type="molecule type" value="Genomic_DNA"/>
</dbReference>
<evidence type="ECO:0000313" key="6">
    <source>
        <dbReference type="Proteomes" id="UP000321514"/>
    </source>
</evidence>
<dbReference type="Proteomes" id="UP000321514">
    <property type="component" value="Unassembled WGS sequence"/>
</dbReference>
<comment type="caution">
    <text evidence="3">The sequence shown here is derived from an EMBL/GenBank/DDBJ whole genome shotgun (WGS) entry which is preliminary data.</text>
</comment>
<dbReference type="Proteomes" id="UP000183760">
    <property type="component" value="Unassembled WGS sequence"/>
</dbReference>
<dbReference type="InterPro" id="IPR053145">
    <property type="entry name" value="AB_hydrolase_Est10"/>
</dbReference>
<dbReference type="InterPro" id="IPR029058">
    <property type="entry name" value="AB_hydrolase_fold"/>
</dbReference>
<dbReference type="RefSeq" id="WP_074958163.1">
    <property type="nucleotide sequence ID" value="NZ_BJXR01000040.1"/>
</dbReference>
<dbReference type="InterPro" id="IPR002925">
    <property type="entry name" value="Dienelactn_hydro"/>
</dbReference>
<dbReference type="AlphaFoldDB" id="A0A511T9T3"/>
<feature type="domain" description="Dienelactone hydrolase" evidence="2">
    <location>
        <begin position="352"/>
        <end position="431"/>
    </location>
</feature>
<dbReference type="OrthoDB" id="9805123at2"/>
<feature type="signal peptide" evidence="1">
    <location>
        <begin position="1"/>
        <end position="23"/>
    </location>
</feature>
<dbReference type="Pfam" id="PF01738">
    <property type="entry name" value="DLH"/>
    <property type="match status" value="2"/>
</dbReference>
<reference evidence="4 5" key="1">
    <citation type="submission" date="2016-10" db="EMBL/GenBank/DDBJ databases">
        <authorList>
            <person name="Varghese N."/>
            <person name="Submissions S."/>
        </authorList>
    </citation>
    <scope>NUCLEOTIDE SEQUENCE [LARGE SCALE GENOMIC DNA]</scope>
    <source>
        <strain evidence="4 5">DSM 16525</strain>
    </source>
</reference>
<evidence type="ECO:0000259" key="2">
    <source>
        <dbReference type="Pfam" id="PF01738"/>
    </source>
</evidence>
<gene>
    <name evidence="3" type="ORF">MFU01_58740</name>
    <name evidence="4" type="ORF">SAMN05443572_112114</name>
</gene>
<dbReference type="SUPFAM" id="SSF53474">
    <property type="entry name" value="alpha/beta-Hydrolases"/>
    <property type="match status" value="1"/>
</dbReference>
<keyword evidence="5" id="KW-1185">Reference proteome</keyword>
<dbReference type="Gene3D" id="3.40.50.1820">
    <property type="entry name" value="alpha/beta hydrolase"/>
    <property type="match status" value="1"/>
</dbReference>
<protein>
    <submittedName>
        <fullName evidence="4">Pimeloyl-ACP methyl ester carboxylesterase</fullName>
    </submittedName>
</protein>
<evidence type="ECO:0000256" key="1">
    <source>
        <dbReference type="SAM" id="SignalP"/>
    </source>
</evidence>
<evidence type="ECO:0000313" key="3">
    <source>
        <dbReference type="EMBL" id="GEN10837.1"/>
    </source>
</evidence>
<evidence type="ECO:0000313" key="4">
    <source>
        <dbReference type="EMBL" id="SEU37477.1"/>
    </source>
</evidence>
<feature type="chain" id="PRO_5022691534" evidence="1">
    <location>
        <begin position="24"/>
        <end position="437"/>
    </location>
</feature>
<keyword evidence="1" id="KW-0732">Signal</keyword>
<dbReference type="PANTHER" id="PTHR43265:SF1">
    <property type="entry name" value="ESTERASE ESTD"/>
    <property type="match status" value="1"/>
</dbReference>
<proteinExistence type="predicted"/>